<dbReference type="Pfam" id="PF13360">
    <property type="entry name" value="PQQ_2"/>
    <property type="match status" value="1"/>
</dbReference>
<dbReference type="EMBL" id="JAVTLL010000005">
    <property type="protein sequence ID" value="MDT7840773.1"/>
    <property type="molecule type" value="Genomic_DNA"/>
</dbReference>
<dbReference type="RefSeq" id="WP_314199504.1">
    <property type="nucleotide sequence ID" value="NZ_JAVTLL010000005.1"/>
</dbReference>
<dbReference type="InterPro" id="IPR011047">
    <property type="entry name" value="Quinoprotein_ADH-like_sf"/>
</dbReference>
<dbReference type="InterPro" id="IPR015943">
    <property type="entry name" value="WD40/YVTN_repeat-like_dom_sf"/>
</dbReference>
<name>A0ABU3LNY4_9ACTN</name>
<evidence type="ECO:0000313" key="3">
    <source>
        <dbReference type="Proteomes" id="UP001257948"/>
    </source>
</evidence>
<dbReference type="SUPFAM" id="SSF50998">
    <property type="entry name" value="Quinoprotein alcohol dehydrogenase-like"/>
    <property type="match status" value="1"/>
</dbReference>
<sequence length="307" mass="33515">MRLWERDPDGEAGRPVTDIRLVVTDTPERLVVLRVGRRAGEPESDYTWDDIALLRPETGMAVTTKPRHGDSSPRRDDASWVVGDRLFIAGYERLASVGFGSDEGSSWTEKAHAAVSIGERTYTWRSFGGLVCRDGATGTALWRSRKPRGPSLSVLVGAPDGETVLVVTGRGIWAHAARTGRLRWTTSVADVGRRPRVDRAGVTAGVVWSAFGSVLLGHDLADGRPLWRLTSEEPYLTMAVEPHGGLLHVHDGRRLRGIRPADGGDAWSVASHGHSSLGDFLPHWTAGDLLYVREESGVRAYDVLRDA</sequence>
<organism evidence="2 3">
    <name type="scientific">Streptomyces justiciae</name>
    <dbReference type="NCBI Taxonomy" id="2780140"/>
    <lineage>
        <taxon>Bacteria</taxon>
        <taxon>Bacillati</taxon>
        <taxon>Actinomycetota</taxon>
        <taxon>Actinomycetes</taxon>
        <taxon>Kitasatosporales</taxon>
        <taxon>Streptomycetaceae</taxon>
        <taxon>Streptomyces</taxon>
    </lineage>
</organism>
<protein>
    <submittedName>
        <fullName evidence="2">PQQ-binding-like beta-propeller repeat protein</fullName>
    </submittedName>
</protein>
<evidence type="ECO:0000313" key="2">
    <source>
        <dbReference type="EMBL" id="MDT7840773.1"/>
    </source>
</evidence>
<feature type="domain" description="Pyrrolo-quinoline quinone repeat" evidence="1">
    <location>
        <begin position="131"/>
        <end position="270"/>
    </location>
</feature>
<comment type="caution">
    <text evidence="2">The sequence shown here is derived from an EMBL/GenBank/DDBJ whole genome shotgun (WGS) entry which is preliminary data.</text>
</comment>
<accession>A0ABU3LNY4</accession>
<dbReference type="Proteomes" id="UP001257948">
    <property type="component" value="Unassembled WGS sequence"/>
</dbReference>
<proteinExistence type="predicted"/>
<dbReference type="Gene3D" id="2.130.10.10">
    <property type="entry name" value="YVTN repeat-like/Quinoprotein amine dehydrogenase"/>
    <property type="match status" value="1"/>
</dbReference>
<evidence type="ECO:0000259" key="1">
    <source>
        <dbReference type="Pfam" id="PF13360"/>
    </source>
</evidence>
<gene>
    <name evidence="2" type="ORF">RQC66_08510</name>
</gene>
<keyword evidence="3" id="KW-1185">Reference proteome</keyword>
<reference evidence="3" key="1">
    <citation type="submission" date="2023-07" db="EMBL/GenBank/DDBJ databases">
        <title>Draft genome sequence of the endophytic actinobacterium Streptomyces justiciae WPN32, a potential antibiotic producer.</title>
        <authorList>
            <person name="Yasawong M."/>
            <person name="Pana W."/>
            <person name="Ganta P."/>
            <person name="Santapan N."/>
            <person name="Songngamsuk T."/>
            <person name="Phatcharaharikarn M."/>
            <person name="Kerdtoob S."/>
            <person name="Nantapong N."/>
        </authorList>
    </citation>
    <scope>NUCLEOTIDE SEQUENCE [LARGE SCALE GENOMIC DNA]</scope>
    <source>
        <strain evidence="3">WPN32</strain>
    </source>
</reference>
<dbReference type="InterPro" id="IPR002372">
    <property type="entry name" value="PQQ_rpt_dom"/>
</dbReference>